<keyword evidence="5 7" id="KW-0378">Hydrolase</keyword>
<dbReference type="GO" id="GO:0004521">
    <property type="term" value="F:RNA endonuclease activity"/>
    <property type="evidence" value="ECO:0007669"/>
    <property type="project" value="UniProtKB-UniRule"/>
</dbReference>
<feature type="binding site" evidence="7">
    <location>
        <position position="118"/>
    </location>
    <ligand>
        <name>Zn(2+)</name>
        <dbReference type="ChEBI" id="CHEBI:29105"/>
        <note>catalytic</note>
    </ligand>
</feature>
<dbReference type="PANTHER" id="PTHR46986">
    <property type="entry name" value="ENDORIBONUCLEASE YBEY, CHLOROPLASTIC"/>
    <property type="match status" value="1"/>
</dbReference>
<keyword evidence="2 7" id="KW-0540">Nuclease</keyword>
<dbReference type="GO" id="GO:0005737">
    <property type="term" value="C:cytoplasm"/>
    <property type="evidence" value="ECO:0007669"/>
    <property type="project" value="UniProtKB-SubCell"/>
</dbReference>
<keyword evidence="4 7" id="KW-0255">Endonuclease</keyword>
<proteinExistence type="inferred from homology"/>
<name>A0A1I2FGL4_9BACT</name>
<evidence type="ECO:0000256" key="6">
    <source>
        <dbReference type="ARBA" id="ARBA00022833"/>
    </source>
</evidence>
<evidence type="ECO:0000256" key="4">
    <source>
        <dbReference type="ARBA" id="ARBA00022759"/>
    </source>
</evidence>
<dbReference type="AlphaFoldDB" id="A0A1I2FGL4"/>
<keyword evidence="7" id="KW-0698">rRNA processing</keyword>
<dbReference type="Proteomes" id="UP000199513">
    <property type="component" value="Unassembled WGS sequence"/>
</dbReference>
<dbReference type="EC" id="3.1.-.-" evidence="7"/>
<protein>
    <recommendedName>
        <fullName evidence="7">Endoribonuclease YbeY</fullName>
        <ecNumber evidence="7">3.1.-.-</ecNumber>
    </recommendedName>
</protein>
<dbReference type="GO" id="GO:0006364">
    <property type="term" value="P:rRNA processing"/>
    <property type="evidence" value="ECO:0007669"/>
    <property type="project" value="UniProtKB-UniRule"/>
</dbReference>
<sequence length="141" mass="16876">MSIHFFTEDIKYQVKHKSILKKWLKEAIKAHHYLLQELNVILCSDDYLYEMNIKYLDHDTLTDVITFDNSDKEQTVEGDIFISLDRIKENAQNLNIPFEKELHRVIIHGTLHLLGFKDKTSQDQEIMRKIEDFWLEKLVLD</sequence>
<dbReference type="InterPro" id="IPR002036">
    <property type="entry name" value="YbeY"/>
</dbReference>
<keyword evidence="3 7" id="KW-0479">Metal-binding</keyword>
<feature type="binding site" evidence="7">
    <location>
        <position position="112"/>
    </location>
    <ligand>
        <name>Zn(2+)</name>
        <dbReference type="ChEBI" id="CHEBI:29105"/>
        <note>catalytic</note>
    </ligand>
</feature>
<comment type="cofactor">
    <cofactor evidence="7">
        <name>Zn(2+)</name>
        <dbReference type="ChEBI" id="CHEBI:29105"/>
    </cofactor>
    <text evidence="7">Binds 1 zinc ion.</text>
</comment>
<comment type="subcellular location">
    <subcellularLocation>
        <location evidence="7">Cytoplasm</location>
    </subcellularLocation>
</comment>
<evidence type="ECO:0000256" key="3">
    <source>
        <dbReference type="ARBA" id="ARBA00022723"/>
    </source>
</evidence>
<dbReference type="Pfam" id="PF02130">
    <property type="entry name" value="YbeY"/>
    <property type="match status" value="1"/>
</dbReference>
<dbReference type="PANTHER" id="PTHR46986:SF1">
    <property type="entry name" value="ENDORIBONUCLEASE YBEY, CHLOROPLASTIC"/>
    <property type="match status" value="1"/>
</dbReference>
<keyword evidence="9" id="KW-1185">Reference proteome</keyword>
<evidence type="ECO:0000256" key="2">
    <source>
        <dbReference type="ARBA" id="ARBA00022722"/>
    </source>
</evidence>
<dbReference type="EMBL" id="FONY01000013">
    <property type="protein sequence ID" value="SFF03611.1"/>
    <property type="molecule type" value="Genomic_DNA"/>
</dbReference>
<dbReference type="GO" id="GO:0004222">
    <property type="term" value="F:metalloendopeptidase activity"/>
    <property type="evidence" value="ECO:0007669"/>
    <property type="project" value="InterPro"/>
</dbReference>
<evidence type="ECO:0000313" key="9">
    <source>
        <dbReference type="Proteomes" id="UP000199513"/>
    </source>
</evidence>
<accession>A0A1I2FGL4</accession>
<keyword evidence="6 7" id="KW-0862">Zinc</keyword>
<evidence type="ECO:0000313" key="8">
    <source>
        <dbReference type="EMBL" id="SFF03611.1"/>
    </source>
</evidence>
<evidence type="ECO:0000256" key="7">
    <source>
        <dbReference type="HAMAP-Rule" id="MF_00009"/>
    </source>
</evidence>
<evidence type="ECO:0000256" key="5">
    <source>
        <dbReference type="ARBA" id="ARBA00022801"/>
    </source>
</evidence>
<gene>
    <name evidence="7" type="primary">ybeY</name>
    <name evidence="8" type="ORF">SAMN04488541_101386</name>
</gene>
<keyword evidence="7" id="KW-0690">Ribosome biogenesis</keyword>
<comment type="function">
    <text evidence="7">Single strand-specific metallo-endoribonuclease involved in late-stage 70S ribosome quality control and in maturation of the 3' terminus of the 16S rRNA.</text>
</comment>
<reference evidence="8 9" key="1">
    <citation type="submission" date="2016-10" db="EMBL/GenBank/DDBJ databases">
        <authorList>
            <person name="de Groot N.N."/>
        </authorList>
    </citation>
    <scope>NUCLEOTIDE SEQUENCE [LARGE SCALE GENOMIC DNA]</scope>
    <source>
        <strain>GEY</strain>
        <strain evidence="9">DSM 9560</strain>
    </source>
</reference>
<dbReference type="NCBIfam" id="TIGR00043">
    <property type="entry name" value="rRNA maturation RNase YbeY"/>
    <property type="match status" value="1"/>
</dbReference>
<dbReference type="HAMAP" id="MF_00009">
    <property type="entry name" value="Endoribonucl_YbeY"/>
    <property type="match status" value="1"/>
</dbReference>
<organism evidence="8 9">
    <name type="scientific">Thermoflexibacter ruber</name>
    <dbReference type="NCBI Taxonomy" id="1003"/>
    <lineage>
        <taxon>Bacteria</taxon>
        <taxon>Pseudomonadati</taxon>
        <taxon>Bacteroidota</taxon>
        <taxon>Cytophagia</taxon>
        <taxon>Cytophagales</taxon>
        <taxon>Thermoflexibacteraceae</taxon>
        <taxon>Thermoflexibacter</taxon>
    </lineage>
</organism>
<dbReference type="InterPro" id="IPR020549">
    <property type="entry name" value="YbeY_CS"/>
</dbReference>
<evidence type="ECO:0000256" key="1">
    <source>
        <dbReference type="ARBA" id="ARBA00010875"/>
    </source>
</evidence>
<comment type="similarity">
    <text evidence="1 7">Belongs to the endoribonuclease YbeY family.</text>
</comment>
<keyword evidence="7" id="KW-0963">Cytoplasm</keyword>
<dbReference type="InterPro" id="IPR023091">
    <property type="entry name" value="MetalPrtase_cat_dom_sf_prd"/>
</dbReference>
<dbReference type="SUPFAM" id="SSF55486">
    <property type="entry name" value="Metalloproteases ('zincins'), catalytic domain"/>
    <property type="match status" value="1"/>
</dbReference>
<dbReference type="RefSeq" id="WP_091544188.1">
    <property type="nucleotide sequence ID" value="NZ_FONY01000013.1"/>
</dbReference>
<dbReference type="GO" id="GO:0008270">
    <property type="term" value="F:zinc ion binding"/>
    <property type="evidence" value="ECO:0007669"/>
    <property type="project" value="UniProtKB-UniRule"/>
</dbReference>
<dbReference type="OrthoDB" id="9811984at2"/>
<dbReference type="STRING" id="1003.SAMN04488541_101386"/>
<dbReference type="PROSITE" id="PS01306">
    <property type="entry name" value="UPF0054"/>
    <property type="match status" value="1"/>
</dbReference>
<dbReference type="Gene3D" id="3.40.390.30">
    <property type="entry name" value="Metalloproteases ('zincins'), catalytic domain"/>
    <property type="match status" value="1"/>
</dbReference>
<feature type="binding site" evidence="7">
    <location>
        <position position="108"/>
    </location>
    <ligand>
        <name>Zn(2+)</name>
        <dbReference type="ChEBI" id="CHEBI:29105"/>
        <note>catalytic</note>
    </ligand>
</feature>